<dbReference type="SUPFAM" id="SSF88723">
    <property type="entry name" value="PIN domain-like"/>
    <property type="match status" value="1"/>
</dbReference>
<keyword evidence="6" id="KW-0800">Toxin</keyword>
<evidence type="ECO:0000313" key="8">
    <source>
        <dbReference type="EMBL" id="MDQ1124087.1"/>
    </source>
</evidence>
<evidence type="ECO:0000256" key="2">
    <source>
        <dbReference type="ARBA" id="ARBA00022722"/>
    </source>
</evidence>
<dbReference type="EMBL" id="JAUTBF010000001">
    <property type="protein sequence ID" value="MDQ1124087.1"/>
    <property type="molecule type" value="Genomic_DNA"/>
</dbReference>
<feature type="domain" description="PIN" evidence="7">
    <location>
        <begin position="5"/>
        <end position="120"/>
    </location>
</feature>
<evidence type="ECO:0000256" key="4">
    <source>
        <dbReference type="ARBA" id="ARBA00022801"/>
    </source>
</evidence>
<evidence type="ECO:0000256" key="3">
    <source>
        <dbReference type="ARBA" id="ARBA00022723"/>
    </source>
</evidence>
<dbReference type="EC" id="3.1.-.-" evidence="6"/>
<feature type="binding site" evidence="6">
    <location>
        <position position="8"/>
    </location>
    <ligand>
        <name>Mg(2+)</name>
        <dbReference type="ChEBI" id="CHEBI:18420"/>
    </ligand>
</feature>
<dbReference type="Proteomes" id="UP001226691">
    <property type="component" value="Unassembled WGS sequence"/>
</dbReference>
<dbReference type="Pfam" id="PF01850">
    <property type="entry name" value="PIN"/>
    <property type="match status" value="1"/>
</dbReference>
<comment type="cofactor">
    <cofactor evidence="6">
        <name>Mg(2+)</name>
        <dbReference type="ChEBI" id="CHEBI:18420"/>
    </cofactor>
</comment>
<dbReference type="InterPro" id="IPR002716">
    <property type="entry name" value="PIN_dom"/>
</dbReference>
<evidence type="ECO:0000313" key="9">
    <source>
        <dbReference type="Proteomes" id="UP001226691"/>
    </source>
</evidence>
<protein>
    <recommendedName>
        <fullName evidence="6">Ribonuclease VapC</fullName>
        <shortName evidence="6">RNase VapC</shortName>
        <ecNumber evidence="6">3.1.-.-</ecNumber>
    </recommendedName>
    <alternativeName>
        <fullName evidence="6">Toxin VapC</fullName>
    </alternativeName>
</protein>
<comment type="similarity">
    <text evidence="6">Belongs to the PINc/VapC protein family.</text>
</comment>
<evidence type="ECO:0000256" key="1">
    <source>
        <dbReference type="ARBA" id="ARBA00022649"/>
    </source>
</evidence>
<evidence type="ECO:0000256" key="6">
    <source>
        <dbReference type="HAMAP-Rule" id="MF_00265"/>
    </source>
</evidence>
<organism evidence="8 9">
    <name type="scientific">Microbacterium trichothecenolyticum</name>
    <name type="common">Aureobacterium trichothecenolyticum</name>
    <dbReference type="NCBI Taxonomy" id="69370"/>
    <lineage>
        <taxon>Bacteria</taxon>
        <taxon>Bacillati</taxon>
        <taxon>Actinomycetota</taxon>
        <taxon>Actinomycetes</taxon>
        <taxon>Micrococcales</taxon>
        <taxon>Microbacteriaceae</taxon>
        <taxon>Microbacterium</taxon>
    </lineage>
</organism>
<keyword evidence="3 6" id="KW-0479">Metal-binding</keyword>
<sequence>MARVICLDAGVVIALFTPDDAHHAAAKNLLAVEPGPFLMHPLTAAETLVGAAKSGRDAAMWARLQALGVELAAIGPAEPLLLARLRADHGLKMPDTCALAAAVHRGVPLATFDQRLGNVADSLALRYDIPEVD</sequence>
<keyword evidence="5 6" id="KW-0460">Magnesium</keyword>
<name>A0ABU0TWP8_MICTR</name>
<dbReference type="HAMAP" id="MF_00265">
    <property type="entry name" value="VapC_Nob1"/>
    <property type="match status" value="1"/>
</dbReference>
<dbReference type="Gene3D" id="3.40.50.1010">
    <property type="entry name" value="5'-nuclease"/>
    <property type="match status" value="1"/>
</dbReference>
<dbReference type="InterPro" id="IPR022907">
    <property type="entry name" value="VapC_family"/>
</dbReference>
<reference evidence="8 9" key="1">
    <citation type="submission" date="2023-07" db="EMBL/GenBank/DDBJ databases">
        <title>Functional and genomic diversity of the sorghum phyllosphere microbiome.</title>
        <authorList>
            <person name="Shade A."/>
        </authorList>
    </citation>
    <scope>NUCLEOTIDE SEQUENCE [LARGE SCALE GENOMIC DNA]</scope>
    <source>
        <strain evidence="8 9">SORGH_AS_1207</strain>
    </source>
</reference>
<keyword evidence="2 6" id="KW-0540">Nuclease</keyword>
<evidence type="ECO:0000256" key="5">
    <source>
        <dbReference type="ARBA" id="ARBA00022842"/>
    </source>
</evidence>
<dbReference type="InterPro" id="IPR029060">
    <property type="entry name" value="PIN-like_dom_sf"/>
</dbReference>
<keyword evidence="4 6" id="KW-0378">Hydrolase</keyword>
<comment type="function">
    <text evidence="6">Toxic component of a toxin-antitoxin (TA) system. An RNase.</text>
</comment>
<gene>
    <name evidence="6" type="primary">vapC</name>
    <name evidence="8" type="ORF">QE412_002660</name>
</gene>
<accession>A0ABU0TWP8</accession>
<evidence type="ECO:0000259" key="7">
    <source>
        <dbReference type="Pfam" id="PF01850"/>
    </source>
</evidence>
<comment type="caution">
    <text evidence="8">The sequence shown here is derived from an EMBL/GenBank/DDBJ whole genome shotgun (WGS) entry which is preliminary data.</text>
</comment>
<proteinExistence type="inferred from homology"/>
<keyword evidence="1 6" id="KW-1277">Toxin-antitoxin system</keyword>
<keyword evidence="9" id="KW-1185">Reference proteome</keyword>
<feature type="binding site" evidence="6">
    <location>
        <position position="95"/>
    </location>
    <ligand>
        <name>Mg(2+)</name>
        <dbReference type="ChEBI" id="CHEBI:18420"/>
    </ligand>
</feature>